<keyword evidence="6" id="KW-0378">Hydrolase</keyword>
<evidence type="ECO:0000313" key="13">
    <source>
        <dbReference type="Proteomes" id="UP000186583"/>
    </source>
</evidence>
<dbReference type="InterPro" id="IPR024079">
    <property type="entry name" value="MetalloPept_cat_dom_sf"/>
</dbReference>
<keyword evidence="9" id="KW-1015">Disulfide bond</keyword>
<gene>
    <name evidence="12" type="ORF">CCHL11_10169</name>
</gene>
<dbReference type="AlphaFoldDB" id="A0A1Q8S8P4"/>
<evidence type="ECO:0000256" key="9">
    <source>
        <dbReference type="ARBA" id="ARBA00023157"/>
    </source>
</evidence>
<feature type="chain" id="PRO_5012886837" evidence="10">
    <location>
        <begin position="20"/>
        <end position="279"/>
    </location>
</feature>
<dbReference type="PANTHER" id="PTHR47466:SF1">
    <property type="entry name" value="METALLOPROTEASE MEP1 (AFU_ORTHOLOGUE AFUA_1G07730)-RELATED"/>
    <property type="match status" value="1"/>
</dbReference>
<evidence type="ECO:0000313" key="12">
    <source>
        <dbReference type="EMBL" id="OLN97782.1"/>
    </source>
</evidence>
<evidence type="ECO:0000256" key="1">
    <source>
        <dbReference type="ARBA" id="ARBA00003174"/>
    </source>
</evidence>
<evidence type="ECO:0000256" key="4">
    <source>
        <dbReference type="ARBA" id="ARBA00022723"/>
    </source>
</evidence>
<organism evidence="12 13">
    <name type="scientific">Colletotrichum chlorophyti</name>
    <dbReference type="NCBI Taxonomy" id="708187"/>
    <lineage>
        <taxon>Eukaryota</taxon>
        <taxon>Fungi</taxon>
        <taxon>Dikarya</taxon>
        <taxon>Ascomycota</taxon>
        <taxon>Pezizomycotina</taxon>
        <taxon>Sordariomycetes</taxon>
        <taxon>Hypocreomycetidae</taxon>
        <taxon>Glomerellales</taxon>
        <taxon>Glomerellaceae</taxon>
        <taxon>Colletotrichum</taxon>
    </lineage>
</organism>
<keyword evidence="7" id="KW-0862">Zinc</keyword>
<comment type="similarity">
    <text evidence="2">Belongs to the peptidase M43B family.</text>
</comment>
<dbReference type="CDD" id="cd04275">
    <property type="entry name" value="ZnMc_pappalysin_like"/>
    <property type="match status" value="1"/>
</dbReference>
<dbReference type="GO" id="GO:0046872">
    <property type="term" value="F:metal ion binding"/>
    <property type="evidence" value="ECO:0007669"/>
    <property type="project" value="UniProtKB-KW"/>
</dbReference>
<reference evidence="12 13" key="1">
    <citation type="submission" date="2016-11" db="EMBL/GenBank/DDBJ databases">
        <title>Draft Genome Assembly of Colletotrichum chlorophyti a pathogen of herbaceous plants.</title>
        <authorList>
            <person name="Gan P."/>
            <person name="Narusaka M."/>
            <person name="Tsushima A."/>
            <person name="Narusaka Y."/>
            <person name="Takano Y."/>
            <person name="Shirasu K."/>
        </authorList>
    </citation>
    <scope>NUCLEOTIDE SEQUENCE [LARGE SCALE GENOMIC DNA]</scope>
    <source>
        <strain evidence="12 13">NTL11</strain>
    </source>
</reference>
<dbReference type="SUPFAM" id="SSF55486">
    <property type="entry name" value="Metalloproteases ('zincins'), catalytic domain"/>
    <property type="match status" value="1"/>
</dbReference>
<dbReference type="GO" id="GO:0008237">
    <property type="term" value="F:metallopeptidase activity"/>
    <property type="evidence" value="ECO:0007669"/>
    <property type="project" value="UniProtKB-KW"/>
</dbReference>
<proteinExistence type="inferred from homology"/>
<keyword evidence="8 12" id="KW-0482">Metalloprotease</keyword>
<comment type="caution">
    <text evidence="12">The sequence shown here is derived from an EMBL/GenBank/DDBJ whole genome shotgun (WGS) entry which is preliminary data.</text>
</comment>
<dbReference type="STRING" id="708187.A0A1Q8S8P4"/>
<name>A0A1Q8S8P4_9PEZI</name>
<dbReference type="PANTHER" id="PTHR47466">
    <property type="match status" value="1"/>
</dbReference>
<sequence length="279" mass="30592">MALLSWITVTGFWVALCLADLNVPTTFACGTSLPSPEYLNASLELLDAERALKRPMRLWPRGQPRLVIGTYFHVVTTSRTTARGFVTASQDKQLFNQLAVLNAGFAPSRISFKLLGITRTINPSWSADRAEMDMKRTLRQGGYNTLNAYFIDNMGQVLGRCTLPELVTAGSYKFIKDGCTVALSTVPGGSSRNFNLGATLVHETGHWFGLLHTFQGGCDGPGDFISDTPPVRSASYGCPIGRHSCPRQPGLDPIHNYMDYSYELYTRTAAANAWVLAEV</sequence>
<feature type="domain" description="Peptidase M43 pregnancy-associated plasma-A" evidence="11">
    <location>
        <begin position="194"/>
        <end position="261"/>
    </location>
</feature>
<evidence type="ECO:0000256" key="2">
    <source>
        <dbReference type="ARBA" id="ARBA00008721"/>
    </source>
</evidence>
<dbReference type="GO" id="GO:0006508">
    <property type="term" value="P:proteolysis"/>
    <property type="evidence" value="ECO:0007669"/>
    <property type="project" value="UniProtKB-KW"/>
</dbReference>
<evidence type="ECO:0000256" key="10">
    <source>
        <dbReference type="SAM" id="SignalP"/>
    </source>
</evidence>
<feature type="signal peptide" evidence="10">
    <location>
        <begin position="1"/>
        <end position="19"/>
    </location>
</feature>
<keyword evidence="3 12" id="KW-0645">Protease</keyword>
<dbReference type="Pfam" id="PF05572">
    <property type="entry name" value="Peptidase_M43"/>
    <property type="match status" value="1"/>
</dbReference>
<dbReference type="Gene3D" id="3.40.390.10">
    <property type="entry name" value="Collagenase (Catalytic Domain)"/>
    <property type="match status" value="1"/>
</dbReference>
<evidence type="ECO:0000256" key="3">
    <source>
        <dbReference type="ARBA" id="ARBA00022670"/>
    </source>
</evidence>
<evidence type="ECO:0000256" key="5">
    <source>
        <dbReference type="ARBA" id="ARBA00022729"/>
    </source>
</evidence>
<accession>A0A1Q8S8P4</accession>
<dbReference type="InterPro" id="IPR008754">
    <property type="entry name" value="Peptidase_M43"/>
</dbReference>
<dbReference type="Proteomes" id="UP000186583">
    <property type="component" value="Unassembled WGS sequence"/>
</dbReference>
<keyword evidence="4" id="KW-0479">Metal-binding</keyword>
<evidence type="ECO:0000259" key="11">
    <source>
        <dbReference type="Pfam" id="PF05572"/>
    </source>
</evidence>
<dbReference type="EMBL" id="MPGH01000004">
    <property type="protein sequence ID" value="OLN97782.1"/>
    <property type="molecule type" value="Genomic_DNA"/>
</dbReference>
<evidence type="ECO:0000256" key="8">
    <source>
        <dbReference type="ARBA" id="ARBA00023049"/>
    </source>
</evidence>
<evidence type="ECO:0000256" key="6">
    <source>
        <dbReference type="ARBA" id="ARBA00022801"/>
    </source>
</evidence>
<comment type="function">
    <text evidence="1">Secreted metalloproteinase that allows assimilation of proteinaceous substrates.</text>
</comment>
<evidence type="ECO:0000256" key="7">
    <source>
        <dbReference type="ARBA" id="ARBA00022833"/>
    </source>
</evidence>
<keyword evidence="13" id="KW-1185">Reference proteome</keyword>
<protein>
    <submittedName>
        <fullName evidence="12">Extracellular metalloprotease-like protein 2</fullName>
    </submittedName>
</protein>
<dbReference type="OrthoDB" id="536211at2759"/>
<keyword evidence="5 10" id="KW-0732">Signal</keyword>